<dbReference type="PANTHER" id="PTHR36506:SF1">
    <property type="entry name" value="PREFLAGELLIN PEPTIDASE"/>
    <property type="match status" value="1"/>
</dbReference>
<evidence type="ECO:0000256" key="4">
    <source>
        <dbReference type="ARBA" id="ARBA00022989"/>
    </source>
</evidence>
<dbReference type="Proteomes" id="UP000315914">
    <property type="component" value="Unassembled WGS sequence"/>
</dbReference>
<accession>A0A560JZL8</accession>
<dbReference type="EMBL" id="VITW01000004">
    <property type="protein sequence ID" value="TWB76521.1"/>
    <property type="molecule type" value="Genomic_DNA"/>
</dbReference>
<evidence type="ECO:0000313" key="9">
    <source>
        <dbReference type="Proteomes" id="UP000315914"/>
    </source>
</evidence>
<dbReference type="InterPro" id="IPR052218">
    <property type="entry name" value="Preflagellin_Peptidase"/>
</dbReference>
<name>A0A560JZL8_9BRAD</name>
<feature type="transmembrane region" description="Helical" evidence="6">
    <location>
        <begin position="28"/>
        <end position="46"/>
    </location>
</feature>
<dbReference type="PANTHER" id="PTHR36506">
    <property type="entry name" value="PREFLAGELLIN PEPTIDASE"/>
    <property type="match status" value="1"/>
</dbReference>
<organism evidence="8 9">
    <name type="scientific">Bradyrhizobium sacchari</name>
    <dbReference type="NCBI Taxonomy" id="1399419"/>
    <lineage>
        <taxon>Bacteria</taxon>
        <taxon>Pseudomonadati</taxon>
        <taxon>Pseudomonadota</taxon>
        <taxon>Alphaproteobacteria</taxon>
        <taxon>Hyphomicrobiales</taxon>
        <taxon>Nitrobacteraceae</taxon>
        <taxon>Bradyrhizobium</taxon>
    </lineage>
</organism>
<keyword evidence="3 6" id="KW-0812">Transmembrane</keyword>
<protein>
    <submittedName>
        <fullName evidence="8">Prepilin peptidase CpaA</fullName>
    </submittedName>
</protein>
<gene>
    <name evidence="8" type="ORF">FBZ95_104706</name>
</gene>
<evidence type="ECO:0000256" key="3">
    <source>
        <dbReference type="ARBA" id="ARBA00022692"/>
    </source>
</evidence>
<feature type="transmembrane region" description="Helical" evidence="6">
    <location>
        <begin position="89"/>
        <end position="116"/>
    </location>
</feature>
<evidence type="ECO:0000313" key="8">
    <source>
        <dbReference type="EMBL" id="TWB76521.1"/>
    </source>
</evidence>
<dbReference type="AlphaFoldDB" id="A0A560JZL8"/>
<keyword evidence="4 6" id="KW-1133">Transmembrane helix</keyword>
<evidence type="ECO:0000256" key="6">
    <source>
        <dbReference type="SAM" id="Phobius"/>
    </source>
</evidence>
<keyword evidence="9" id="KW-1185">Reference proteome</keyword>
<evidence type="ECO:0000256" key="2">
    <source>
        <dbReference type="ARBA" id="ARBA00022475"/>
    </source>
</evidence>
<evidence type="ECO:0000256" key="5">
    <source>
        <dbReference type="ARBA" id="ARBA00023136"/>
    </source>
</evidence>
<dbReference type="Pfam" id="PF01478">
    <property type="entry name" value="Peptidase_A24"/>
    <property type="match status" value="1"/>
</dbReference>
<dbReference type="RefSeq" id="WP_080135007.1">
    <property type="nucleotide sequence ID" value="NZ_LWIG01000007.1"/>
</dbReference>
<keyword evidence="2" id="KW-1003">Cell membrane</keyword>
<feature type="domain" description="Prepilin type IV endopeptidase peptidase" evidence="7">
    <location>
        <begin position="10"/>
        <end position="113"/>
    </location>
</feature>
<dbReference type="Gene3D" id="1.20.120.1220">
    <property type="match status" value="1"/>
</dbReference>
<comment type="caution">
    <text evidence="8">The sequence shown here is derived from an EMBL/GenBank/DDBJ whole genome shotgun (WGS) entry which is preliminary data.</text>
</comment>
<dbReference type="OrthoDB" id="5329005at2"/>
<sequence length="174" mass="18546">MILDLARLTLFPALMAFAAASDLFTMTISNRVSLALVAGFFVLALAGGMAPYEMLTHVGAGALLLAVAFTCFAMGWVGGGDAKVAASVALWFGFTHLMNFLLYASLFGGALTLLLLQLRQWPLPYGLAGQAWLARLHAKESGIPYGIALALSALMVYPETEWVKAIDLAHLALR</sequence>
<dbReference type="GO" id="GO:0004190">
    <property type="term" value="F:aspartic-type endopeptidase activity"/>
    <property type="evidence" value="ECO:0007669"/>
    <property type="project" value="InterPro"/>
</dbReference>
<dbReference type="InterPro" id="IPR000045">
    <property type="entry name" value="Prepilin_IV_endopep_pep"/>
</dbReference>
<evidence type="ECO:0000259" key="7">
    <source>
        <dbReference type="Pfam" id="PF01478"/>
    </source>
</evidence>
<dbReference type="GO" id="GO:0005886">
    <property type="term" value="C:plasma membrane"/>
    <property type="evidence" value="ECO:0007669"/>
    <property type="project" value="UniProtKB-SubCell"/>
</dbReference>
<evidence type="ECO:0000256" key="1">
    <source>
        <dbReference type="ARBA" id="ARBA00004651"/>
    </source>
</evidence>
<keyword evidence="5 6" id="KW-0472">Membrane</keyword>
<feature type="transmembrane region" description="Helical" evidence="6">
    <location>
        <begin position="58"/>
        <end position="77"/>
    </location>
</feature>
<comment type="subcellular location">
    <subcellularLocation>
        <location evidence="1">Cell membrane</location>
        <topology evidence="1">Multi-pass membrane protein</topology>
    </subcellularLocation>
</comment>
<proteinExistence type="predicted"/>
<dbReference type="STRING" id="1399419.A5906_28270"/>
<reference evidence="8 9" key="1">
    <citation type="submission" date="2019-06" db="EMBL/GenBank/DDBJ databases">
        <title>Genomic Encyclopedia of Type Strains, Phase IV (KMG-V): Genome sequencing to study the core and pangenomes of soil and plant-associated prokaryotes.</title>
        <authorList>
            <person name="Whitman W."/>
        </authorList>
    </citation>
    <scope>NUCLEOTIDE SEQUENCE [LARGE SCALE GENOMIC DNA]</scope>
    <source>
        <strain evidence="8 9">BR 10556</strain>
    </source>
</reference>